<gene>
    <name evidence="1" type="ORF">AQUCO_02200082v1</name>
</gene>
<keyword evidence="2" id="KW-1185">Reference proteome</keyword>
<dbReference type="InParanoid" id="A0A2G5DD19"/>
<dbReference type="OrthoDB" id="591557at2759"/>
<proteinExistence type="predicted"/>
<name>A0A2G5DD19_AQUCA</name>
<evidence type="ECO:0000313" key="1">
    <source>
        <dbReference type="EMBL" id="PIA41420.1"/>
    </source>
</evidence>
<organism evidence="1 2">
    <name type="scientific">Aquilegia coerulea</name>
    <name type="common">Rocky mountain columbine</name>
    <dbReference type="NCBI Taxonomy" id="218851"/>
    <lineage>
        <taxon>Eukaryota</taxon>
        <taxon>Viridiplantae</taxon>
        <taxon>Streptophyta</taxon>
        <taxon>Embryophyta</taxon>
        <taxon>Tracheophyta</taxon>
        <taxon>Spermatophyta</taxon>
        <taxon>Magnoliopsida</taxon>
        <taxon>Ranunculales</taxon>
        <taxon>Ranunculaceae</taxon>
        <taxon>Thalictroideae</taxon>
        <taxon>Aquilegia</taxon>
    </lineage>
</organism>
<protein>
    <recommendedName>
        <fullName evidence="3">F-box associated domain-containing protein</fullName>
    </recommendedName>
</protein>
<evidence type="ECO:0000313" key="2">
    <source>
        <dbReference type="Proteomes" id="UP000230069"/>
    </source>
</evidence>
<evidence type="ECO:0008006" key="3">
    <source>
        <dbReference type="Google" id="ProtNLM"/>
    </source>
</evidence>
<dbReference type="AlphaFoldDB" id="A0A2G5DD19"/>
<sequence length="173" mass="19735">MPRPVNLDEGANMTLGLLGGKISILCDFYQKDSELWVMGKYGVADSWIKLVSMVKGFLPRAPTSRALCFSENGKLVLKDGKDPILYDPKTKKVWNISYRGMRWYKICMSIVYVPSLVSLKSGKYVDVVDGDKPSKKRKQRAYHYRNEYILSDESGDEYEHTLPDSLEDFDFAG</sequence>
<dbReference type="Proteomes" id="UP000230069">
    <property type="component" value="Unassembled WGS sequence"/>
</dbReference>
<dbReference type="EMBL" id="KZ305039">
    <property type="protein sequence ID" value="PIA41420.1"/>
    <property type="molecule type" value="Genomic_DNA"/>
</dbReference>
<reference evidence="1 2" key="1">
    <citation type="submission" date="2017-09" db="EMBL/GenBank/DDBJ databases">
        <title>WGS assembly of Aquilegia coerulea Goldsmith.</title>
        <authorList>
            <person name="Hodges S."/>
            <person name="Kramer E."/>
            <person name="Nordborg M."/>
            <person name="Tomkins J."/>
            <person name="Borevitz J."/>
            <person name="Derieg N."/>
            <person name="Yan J."/>
            <person name="Mihaltcheva S."/>
            <person name="Hayes R.D."/>
            <person name="Rokhsar D."/>
        </authorList>
    </citation>
    <scope>NUCLEOTIDE SEQUENCE [LARGE SCALE GENOMIC DNA]</scope>
    <source>
        <strain evidence="2">cv. Goldsmith</strain>
    </source>
</reference>
<accession>A0A2G5DD19</accession>